<evidence type="ECO:0000313" key="1">
    <source>
        <dbReference type="EMBL" id="BAU90602.1"/>
    </source>
</evidence>
<dbReference type="GO" id="GO:0004176">
    <property type="term" value="F:ATP-dependent peptidase activity"/>
    <property type="evidence" value="ECO:0007669"/>
    <property type="project" value="InterPro"/>
</dbReference>
<dbReference type="Gene3D" id="1.20.58.760">
    <property type="entry name" value="Peptidase M41"/>
    <property type="match status" value="1"/>
</dbReference>
<accession>A0A169QY50</accession>
<sequence>MRQMVRTKGRRRLACHHEAGHALTRWYFGHRTDRALVLTVEEVRARKVVKNRKGVRIVGCEGIVEGYDLHSYPYGLPRIEGSPEEQERFKYLRAITRDMELINCFAGFMAEAHYRRMSAAACMFLGGEQDMERAKLVVGAWDLSDAEQHELLALADARAAALVRSKAGAAAIKAIADALMERGRLTGEQIATLCRRAYGGRECAYGAWNAYWPATPEQIRSGFIPERLRQAA</sequence>
<evidence type="ECO:0008006" key="3">
    <source>
        <dbReference type="Google" id="ProtNLM"/>
    </source>
</evidence>
<reference evidence="1 2" key="1">
    <citation type="journal article" date="2016" name="Genome Announc.">
        <title>Complete Genome Sequence of Methylobacterium populi P-1M, Isolated from Pink-Pigmented Household Biofilm.</title>
        <authorList>
            <person name="Morohoshi T."/>
            <person name="Ikeda T."/>
        </authorList>
    </citation>
    <scope>NUCLEOTIDE SEQUENCE [LARGE SCALE GENOMIC DNA]</scope>
    <source>
        <strain evidence="1 2">P-1M</strain>
    </source>
</reference>
<name>A0A169QY50_9HYPH</name>
<dbReference type="Proteomes" id="UP000218288">
    <property type="component" value="Chromosome"/>
</dbReference>
<dbReference type="AlphaFoldDB" id="A0A169QY50"/>
<dbReference type="GO" id="GO:0006508">
    <property type="term" value="P:proteolysis"/>
    <property type="evidence" value="ECO:0007669"/>
    <property type="project" value="InterPro"/>
</dbReference>
<dbReference type="GO" id="GO:0005524">
    <property type="term" value="F:ATP binding"/>
    <property type="evidence" value="ECO:0007669"/>
    <property type="project" value="InterPro"/>
</dbReference>
<evidence type="ECO:0000313" key="2">
    <source>
        <dbReference type="Proteomes" id="UP000218288"/>
    </source>
</evidence>
<dbReference type="InterPro" id="IPR037219">
    <property type="entry name" value="Peptidase_M41-like"/>
</dbReference>
<gene>
    <name evidence="1" type="ORF">MPPM_1997</name>
</gene>
<organism evidence="1 2">
    <name type="scientific">Methylorubrum populi</name>
    <dbReference type="NCBI Taxonomy" id="223967"/>
    <lineage>
        <taxon>Bacteria</taxon>
        <taxon>Pseudomonadati</taxon>
        <taxon>Pseudomonadota</taxon>
        <taxon>Alphaproteobacteria</taxon>
        <taxon>Hyphomicrobiales</taxon>
        <taxon>Methylobacteriaceae</taxon>
        <taxon>Methylorubrum</taxon>
    </lineage>
</organism>
<dbReference type="GO" id="GO:0004222">
    <property type="term" value="F:metalloendopeptidase activity"/>
    <property type="evidence" value="ECO:0007669"/>
    <property type="project" value="InterPro"/>
</dbReference>
<proteinExistence type="predicted"/>
<protein>
    <recommendedName>
        <fullName evidence="3">Peptidase M41 domain-containing protein</fullName>
    </recommendedName>
</protein>
<dbReference type="EMBL" id="AP014809">
    <property type="protein sequence ID" value="BAU90602.1"/>
    <property type="molecule type" value="Genomic_DNA"/>
</dbReference>